<dbReference type="GO" id="GO:0005886">
    <property type="term" value="C:plasma membrane"/>
    <property type="evidence" value="ECO:0007669"/>
    <property type="project" value="TreeGrafter"/>
</dbReference>
<feature type="transmembrane region" description="Helical" evidence="1">
    <location>
        <begin position="1007"/>
        <end position="1031"/>
    </location>
</feature>
<dbReference type="Gene3D" id="3.30.2090.10">
    <property type="entry name" value="Multidrug efflux transporter AcrB TolC docking domain, DN and DC subdomains"/>
    <property type="match status" value="2"/>
</dbReference>
<feature type="transmembrane region" description="Helical" evidence="1">
    <location>
        <begin position="979"/>
        <end position="995"/>
    </location>
</feature>
<proteinExistence type="predicted"/>
<feature type="transmembrane region" description="Helical" evidence="1">
    <location>
        <begin position="382"/>
        <end position="407"/>
    </location>
</feature>
<dbReference type="SUPFAM" id="SSF82714">
    <property type="entry name" value="Multidrug efflux transporter AcrB TolC docking domain, DN and DC subdomains"/>
    <property type="match status" value="2"/>
</dbReference>
<dbReference type="PANTHER" id="PTHR32063:SF33">
    <property type="entry name" value="RND SUPERFAMILY EFFLUX PUMP PERMEASE COMPONENT"/>
    <property type="match status" value="1"/>
</dbReference>
<keyword evidence="1" id="KW-0472">Membrane</keyword>
<feature type="transmembrane region" description="Helical" evidence="1">
    <location>
        <begin position="930"/>
        <end position="951"/>
    </location>
</feature>
<dbReference type="SUPFAM" id="SSF82866">
    <property type="entry name" value="Multidrug efflux transporter AcrB transmembrane domain"/>
    <property type="match status" value="2"/>
</dbReference>
<feature type="transmembrane region" description="Helical" evidence="1">
    <location>
        <begin position="330"/>
        <end position="349"/>
    </location>
</feature>
<accession>A0A831LM16</accession>
<organism evidence="2">
    <name type="scientific">Geoalkalibacter subterraneus</name>
    <dbReference type="NCBI Taxonomy" id="483547"/>
    <lineage>
        <taxon>Bacteria</taxon>
        <taxon>Pseudomonadati</taxon>
        <taxon>Thermodesulfobacteriota</taxon>
        <taxon>Desulfuromonadia</taxon>
        <taxon>Desulfuromonadales</taxon>
        <taxon>Geoalkalibacteraceae</taxon>
        <taxon>Geoalkalibacter</taxon>
    </lineage>
</organism>
<dbReference type="Gene3D" id="3.30.70.1430">
    <property type="entry name" value="Multidrug efflux transporter AcrB pore domain"/>
    <property type="match status" value="2"/>
</dbReference>
<feature type="transmembrane region" description="Helical" evidence="1">
    <location>
        <begin position="459"/>
        <end position="478"/>
    </location>
</feature>
<dbReference type="Pfam" id="PF00873">
    <property type="entry name" value="ACR_tran"/>
    <property type="match status" value="1"/>
</dbReference>
<dbReference type="Proteomes" id="UP000886162">
    <property type="component" value="Unassembled WGS sequence"/>
</dbReference>
<dbReference type="PANTHER" id="PTHR32063">
    <property type="match status" value="1"/>
</dbReference>
<gene>
    <name evidence="2" type="ORF">ENN94_00325</name>
</gene>
<evidence type="ECO:0000313" key="2">
    <source>
        <dbReference type="EMBL" id="HDR46126.1"/>
    </source>
</evidence>
<keyword evidence="1" id="KW-0812">Transmembrane</keyword>
<dbReference type="InterPro" id="IPR001036">
    <property type="entry name" value="Acrflvin-R"/>
</dbReference>
<dbReference type="AlphaFoldDB" id="A0A831LM16"/>
<reference evidence="2" key="1">
    <citation type="journal article" date="2020" name="mSystems">
        <title>Genome- and Community-Level Interaction Insights into Carbon Utilization and Element Cycling Functions of Hydrothermarchaeota in Hydrothermal Sediment.</title>
        <authorList>
            <person name="Zhou Z."/>
            <person name="Liu Y."/>
            <person name="Xu W."/>
            <person name="Pan J."/>
            <person name="Luo Z.H."/>
            <person name="Li M."/>
        </authorList>
    </citation>
    <scope>NUCLEOTIDE SEQUENCE [LARGE SCALE GENOMIC DNA]</scope>
    <source>
        <strain evidence="2">SpSt-1220</strain>
    </source>
</reference>
<feature type="transmembrane region" description="Helical" evidence="1">
    <location>
        <begin position="356"/>
        <end position="376"/>
    </location>
</feature>
<dbReference type="PRINTS" id="PR00702">
    <property type="entry name" value="ACRIFLAVINRP"/>
</dbReference>
<name>A0A831LM16_9BACT</name>
<feature type="transmembrane region" description="Helical" evidence="1">
    <location>
        <begin position="880"/>
        <end position="897"/>
    </location>
</feature>
<keyword evidence="1" id="KW-1133">Transmembrane helix</keyword>
<feature type="transmembrane region" description="Helical" evidence="1">
    <location>
        <begin position="12"/>
        <end position="33"/>
    </location>
</feature>
<dbReference type="GO" id="GO:0042910">
    <property type="term" value="F:xenobiotic transmembrane transporter activity"/>
    <property type="evidence" value="ECO:0007669"/>
    <property type="project" value="TreeGrafter"/>
</dbReference>
<dbReference type="Gene3D" id="3.30.70.1440">
    <property type="entry name" value="Multidrug efflux transporter AcrB pore domain"/>
    <property type="match status" value="1"/>
</dbReference>
<sequence length="1058" mass="116740">MKNAIRWMAVNHVAANLLMLVFIIGGLILAGSIKQEVFPEVSLDIIQVSVAYPGAGPEEIEDGIILQIEDVLTELDGIREIRATASEGVGTVSAELSSGENPDLLLQDVKSVVDRITTFPEEAEEPVITKLLNRREVISLVIYGDLSERSLRERTEQLRDELLEYENITQVSFGGVRPYEISIEIPEENLRRYNLTLDEVATRVRRASLDLPAGSIKTEGGEILLRTKERRYFGPGYADIVILSDADGTLVRLEDIAQVKDTFRETDEFAHFNGQPAAMIKVYRVGDQKPTEISETVKAFVEEKEAQMPPSVHLATWNDTSEMLESRMNLLTKNAMIGLVLVSLILGLFLEIRLALWAMLGIPISFLGAMLFMPAMGLSINMISLFAFIMALGVVVDDAIVVGENIYDHRRRNKPYLRAAIDGAQEVAQPVIFSILTTVTAFLPLVFVSGMMGKFINEIPLVVITILLISLVECLFVLPAHLGLGGPRPVEGGIFGWIDRKRRAFGNRLDRFVNGPFKRFLTLCLKSRQITLAAALAILMLSVGLVGGGFVKFLFMPTVDSDVILVNLEMPEGTTVEHTTRVQDLIVSKGLETVEKIDREHAEESGVLRSIYAVVGGTMDQGGPNPAEGASGAHLADIAMFLQPSEKRDIRAVEIGNRWRDAVGEIPGIEQLTFKSNLVMLGANIDIQLAHQSLQILEETAEKLKQNLSSYPGVADIVDNYSKGKRELKLTLTPEARSLGITEEDLGRQIRAAFYGAEALRLQRGRNEVKVMVRYPEENRRSLQGLEDLRIRVPGGGEMPLHQAAFIEQGRGYSQIHRTDRKRVLNVSADVDENVGNSNEILADLRTGTLQQLQSDYPGLSYDLAGEEKERRESVGSMKTGFMLALMAIYALLAVAFRSYSQPLLIMAAIPFGIVGAILGHLIMGFDLTILSMFGIVALSGVVVNDSLLLIDRINSNRREATDLLQAVVDGATRRFRPILLTSLTTFFGLAPMILEKSMQAQFLIPMAISLGFGILFATSITLLLIPALYLTLEDVRRLFNLPEVHADHAAKAVRSEE</sequence>
<feature type="transmembrane region" description="Helical" evidence="1">
    <location>
        <begin position="530"/>
        <end position="555"/>
    </location>
</feature>
<dbReference type="SUPFAM" id="SSF82693">
    <property type="entry name" value="Multidrug efflux transporter AcrB pore domain, PN1, PN2, PC1 and PC2 subdomains"/>
    <property type="match status" value="3"/>
</dbReference>
<evidence type="ECO:0000256" key="1">
    <source>
        <dbReference type="SAM" id="Phobius"/>
    </source>
</evidence>
<dbReference type="EMBL" id="DSDO01000026">
    <property type="protein sequence ID" value="HDR46126.1"/>
    <property type="molecule type" value="Genomic_DNA"/>
</dbReference>
<feature type="transmembrane region" description="Helical" evidence="1">
    <location>
        <begin position="427"/>
        <end position="447"/>
    </location>
</feature>
<dbReference type="Gene3D" id="1.20.1640.10">
    <property type="entry name" value="Multidrug efflux transporter AcrB transmembrane domain"/>
    <property type="match status" value="2"/>
</dbReference>
<dbReference type="InterPro" id="IPR027463">
    <property type="entry name" value="AcrB_DN_DC_subdom"/>
</dbReference>
<protein>
    <submittedName>
        <fullName evidence="2">Efflux RND transporter permease subunit</fullName>
    </submittedName>
</protein>
<feature type="transmembrane region" description="Helical" evidence="1">
    <location>
        <begin position="904"/>
        <end position="924"/>
    </location>
</feature>
<dbReference type="Gene3D" id="3.30.70.1320">
    <property type="entry name" value="Multidrug efflux transporter AcrB pore domain like"/>
    <property type="match status" value="1"/>
</dbReference>
<comment type="caution">
    <text evidence="2">The sequence shown here is derived from an EMBL/GenBank/DDBJ whole genome shotgun (WGS) entry which is preliminary data.</text>
</comment>